<protein>
    <submittedName>
        <fullName evidence="1">Uncharacterized protein</fullName>
    </submittedName>
</protein>
<dbReference type="Proteomes" id="UP001140087">
    <property type="component" value="Unassembled WGS sequence"/>
</dbReference>
<comment type="caution">
    <text evidence="1">The sequence shown here is derived from an EMBL/GenBank/DDBJ whole genome shotgun (WGS) entry which is preliminary data.</text>
</comment>
<proteinExistence type="predicted"/>
<dbReference type="EMBL" id="JANBUN010002882">
    <property type="protein sequence ID" value="KAJ2793429.1"/>
    <property type="molecule type" value="Genomic_DNA"/>
</dbReference>
<feature type="non-terminal residue" evidence="1">
    <location>
        <position position="117"/>
    </location>
</feature>
<name>A0ACC1KQI1_9FUNG</name>
<accession>A0ACC1KQI1</accession>
<gene>
    <name evidence="1" type="ORF">H4R21_005900</name>
</gene>
<evidence type="ECO:0000313" key="2">
    <source>
        <dbReference type="Proteomes" id="UP001140087"/>
    </source>
</evidence>
<feature type="non-terminal residue" evidence="1">
    <location>
        <position position="1"/>
    </location>
</feature>
<keyword evidence="2" id="KW-1185">Reference proteome</keyword>
<sequence length="117" mass="12010">PGQQPERCHCHARAGPRDAVGPVCAGQPRRHVRHAAAPHGHGAAADAVWRDARRRLHGPVGAAAAGIPAAADAHADGLRTLPAGPAVRVVAAHGPHAQPHQPAHGPRRAQRQPLASV</sequence>
<organism evidence="1 2">
    <name type="scientific">Coemansia helicoidea</name>
    <dbReference type="NCBI Taxonomy" id="1286919"/>
    <lineage>
        <taxon>Eukaryota</taxon>
        <taxon>Fungi</taxon>
        <taxon>Fungi incertae sedis</taxon>
        <taxon>Zoopagomycota</taxon>
        <taxon>Kickxellomycotina</taxon>
        <taxon>Kickxellomycetes</taxon>
        <taxon>Kickxellales</taxon>
        <taxon>Kickxellaceae</taxon>
        <taxon>Coemansia</taxon>
    </lineage>
</organism>
<evidence type="ECO:0000313" key="1">
    <source>
        <dbReference type="EMBL" id="KAJ2793429.1"/>
    </source>
</evidence>
<reference evidence="1" key="1">
    <citation type="submission" date="2022-07" db="EMBL/GenBank/DDBJ databases">
        <title>Phylogenomic reconstructions and comparative analyses of Kickxellomycotina fungi.</title>
        <authorList>
            <person name="Reynolds N.K."/>
            <person name="Stajich J.E."/>
            <person name="Barry K."/>
            <person name="Grigoriev I.V."/>
            <person name="Crous P."/>
            <person name="Smith M.E."/>
        </authorList>
    </citation>
    <scope>NUCLEOTIDE SEQUENCE</scope>
    <source>
        <strain evidence="1">BCRC 34780</strain>
    </source>
</reference>